<organism evidence="2 3">
    <name type="scientific">Parastrongyloides trichosuri</name>
    <name type="common">Possum-specific nematode worm</name>
    <dbReference type="NCBI Taxonomy" id="131310"/>
    <lineage>
        <taxon>Eukaryota</taxon>
        <taxon>Metazoa</taxon>
        <taxon>Ecdysozoa</taxon>
        <taxon>Nematoda</taxon>
        <taxon>Chromadorea</taxon>
        <taxon>Rhabditida</taxon>
        <taxon>Tylenchina</taxon>
        <taxon>Panagrolaimomorpha</taxon>
        <taxon>Strongyloidoidea</taxon>
        <taxon>Strongyloididae</taxon>
        <taxon>Parastrongyloides</taxon>
    </lineage>
</organism>
<dbReference type="Proteomes" id="UP000038045">
    <property type="component" value="Unplaced"/>
</dbReference>
<proteinExistence type="predicted"/>
<keyword evidence="1" id="KW-0812">Transmembrane</keyword>
<feature type="transmembrane region" description="Helical" evidence="1">
    <location>
        <begin position="540"/>
        <end position="562"/>
    </location>
</feature>
<keyword evidence="2" id="KW-1185">Reference proteome</keyword>
<evidence type="ECO:0000313" key="2">
    <source>
        <dbReference type="Proteomes" id="UP000038045"/>
    </source>
</evidence>
<accession>A0A0N4ZBX2</accession>
<feature type="transmembrane region" description="Helical" evidence="1">
    <location>
        <begin position="382"/>
        <end position="408"/>
    </location>
</feature>
<feature type="transmembrane region" description="Helical" evidence="1">
    <location>
        <begin position="350"/>
        <end position="370"/>
    </location>
</feature>
<evidence type="ECO:0000256" key="1">
    <source>
        <dbReference type="SAM" id="Phobius"/>
    </source>
</evidence>
<dbReference type="WBParaSite" id="PTRK_0000502800.1">
    <property type="protein sequence ID" value="PTRK_0000502800.1"/>
    <property type="gene ID" value="PTRK_0000502800"/>
</dbReference>
<name>A0A0N4ZBX2_PARTI</name>
<dbReference type="AlphaFoldDB" id="A0A0N4ZBX2"/>
<sequence length="649" mass="76822">MEGYLKEAALFSCKEYKNVSIKNFPEDQIFSQNIYNFLYNNEGEQKIHFCKTIEDKNKEKCKLTMDKVPIYDFFGYRICDESLKTEDFMKTWGTLSTLYDENLSTKNSSNDNDDTVEAIFSNDVYANYKKMNFSEKLIKLIWLNNEVIKRRKGYEVTKYIKHSLEARRILGSSYVLNSFPITAIQAEKMFSTKCDFVEDNINNNIERHIQCNLTTEETNPKRKRFRVFVEYNYYRTIITVILILIGFLVNFYISFLIKKSWKKLNLEYRILITCFVTAYIIFLLTKLYHNFRQFTSNDYLSHEIHDYGYDDPGISIVNETFILNIWALFYTFNESGITIATEETIFRCTTQLTCIIGFVIMVNTFADILYLKQGKQKEKKYYNLSMTFLISVLFGLGILILFILSSIFTYDKIKKFVAEINNVSDLTVFYEKLCDSSEVLLDAQFGITLYSWTSFSFLIVYTLLTIIFLFYYKIETRTSNMNECISKDKDLKHAVETLVGGYITYMISNAFCDYEMMQLILSKGNPAPNKRTFELAEHAMFYQMYSILFLINPIVQPILIIYRLSTLKKQHIILWHQFWTASPFKNFTNLLWYPIEKMYVGLKKFKYRRFIENRKVDLKNSKSILILTKNHIIKRKNEKNNANVTFNNN</sequence>
<keyword evidence="1" id="KW-1133">Transmembrane helix</keyword>
<reference evidence="3" key="1">
    <citation type="submission" date="2017-02" db="UniProtKB">
        <authorList>
            <consortium name="WormBaseParasite"/>
        </authorList>
    </citation>
    <scope>IDENTIFICATION</scope>
</reference>
<protein>
    <submittedName>
        <fullName evidence="3">G_PROTEIN_RECEP_F3_4 domain-containing protein</fullName>
    </submittedName>
</protein>
<keyword evidence="1" id="KW-0472">Membrane</keyword>
<feature type="transmembrane region" description="Helical" evidence="1">
    <location>
        <begin position="233"/>
        <end position="256"/>
    </location>
</feature>
<feature type="transmembrane region" description="Helical" evidence="1">
    <location>
        <begin position="268"/>
        <end position="288"/>
    </location>
</feature>
<feature type="transmembrane region" description="Helical" evidence="1">
    <location>
        <begin position="449"/>
        <end position="472"/>
    </location>
</feature>
<evidence type="ECO:0000313" key="3">
    <source>
        <dbReference type="WBParaSite" id="PTRK_0000502800.1"/>
    </source>
</evidence>